<keyword evidence="1" id="KW-0812">Transmembrane</keyword>
<reference evidence="2" key="1">
    <citation type="journal article" date="2020" name="mSystems">
        <title>Genome- and Community-Level Interaction Insights into Carbon Utilization and Element Cycling Functions of Hydrothermarchaeota in Hydrothermal Sediment.</title>
        <authorList>
            <person name="Zhou Z."/>
            <person name="Liu Y."/>
            <person name="Xu W."/>
            <person name="Pan J."/>
            <person name="Luo Z.H."/>
            <person name="Li M."/>
        </authorList>
    </citation>
    <scope>NUCLEOTIDE SEQUENCE [LARGE SCALE GENOMIC DNA]</scope>
    <source>
        <strain evidence="2">SpSt-361</strain>
    </source>
</reference>
<evidence type="ECO:0000256" key="1">
    <source>
        <dbReference type="SAM" id="Phobius"/>
    </source>
</evidence>
<evidence type="ECO:0000313" key="2">
    <source>
        <dbReference type="EMBL" id="HEX61690.1"/>
    </source>
</evidence>
<dbReference type="InterPro" id="IPR021454">
    <property type="entry name" value="DUF3105"/>
</dbReference>
<keyword evidence="1" id="KW-0472">Membrane</keyword>
<comment type="caution">
    <text evidence="2">The sequence shown here is derived from an EMBL/GenBank/DDBJ whole genome shotgun (WGS) entry which is preliminary data.</text>
</comment>
<proteinExistence type="predicted"/>
<organism evidence="2">
    <name type="scientific">candidate division WWE3 bacterium</name>
    <dbReference type="NCBI Taxonomy" id="2053526"/>
    <lineage>
        <taxon>Bacteria</taxon>
        <taxon>Katanobacteria</taxon>
    </lineage>
</organism>
<gene>
    <name evidence="2" type="ORF">ENR01_00835</name>
</gene>
<dbReference type="EMBL" id="DSPJ01000024">
    <property type="protein sequence ID" value="HEX61690.1"/>
    <property type="molecule type" value="Genomic_DNA"/>
</dbReference>
<sequence length="177" mass="19618">MASKKIRQTFTWLAVIGVAGGLLYQGYQWLSRPLPGEAVADLGRAHIAVGTAREYNSNPPTSGPHYAEWTRAGIYDQPIEDGYLIHSLEHGYVIMSYRCEQLTGGGEQVCKEFQDKLGALAEDLGIKKLIVVPRPTLDVPLALTAWTRLLKLEAVDEPQIRSFVHTFRNAGPEQTVE</sequence>
<protein>
    <submittedName>
        <fullName evidence="2">DUF3105 domain-containing protein</fullName>
    </submittedName>
</protein>
<dbReference type="AlphaFoldDB" id="A0A832E0N6"/>
<keyword evidence="1" id="KW-1133">Transmembrane helix</keyword>
<name>A0A832E0N6_UNCKA</name>
<accession>A0A832E0N6</accession>
<dbReference type="Pfam" id="PF11303">
    <property type="entry name" value="DUF3105"/>
    <property type="match status" value="1"/>
</dbReference>
<feature type="transmembrane region" description="Helical" evidence="1">
    <location>
        <begin position="12"/>
        <end position="30"/>
    </location>
</feature>